<feature type="signal peptide" evidence="1">
    <location>
        <begin position="1"/>
        <end position="22"/>
    </location>
</feature>
<sequence length="820" mass="86195">MNVRRISALALLLMTFAETALAGPSVSSAKELALPQGWSFLNDPSPLLSSRVSKGNDQVSKDAGEKGAGVAKIALPLSSSTRQDATGLWLPLGERTPIAAFRKGTRLVLVAGGRHPLDTAALAGIAPFGAVQSQIVGTATLVRISCPIDAALTLKPVAGGWTVSLEPSGGSGTMQLGQEGQALTFTPPQVSDAMQVLTFQDPDSGRRLLLGLAQAGSVSDAMARRGDGFEIRSSLVGVVIAADSDALELRQASGKFFLDRIGPGSMPLLSQGKMAAYGASMVGVRLGETSPEALQSAAYHAWIAAATSTAGQRFDARIRLAQEMARLGNGLELAQILQTALEDQPEGIARPDVKRLQQIAAVLNARSAEDLQNAEEGSAPEDQFWRGMVRTVLSGREGAVSDQERAKAAKLIAAGLPSVVSYAQPLRHRLLSPAAEWVVRYGDDGDRAAFRSMPENSETALARALLAAHDHASDAGERLETLSRSASPMVWPVAREAALRLALETGQMPPKTIGERLDALMPAFRMAGREQEARLLSVDAFVKAGEWRKALQAIQDGQQLYGATTFPGRERFSVVAEGIASYSPDKADGALAEADLLKKAVLAATGDSGIQLNLLKALASRYAVLGLPTAQCEALQALWQFQQGDEAEKTNLQIARLNLKTGNLDAALRALPPEAPAGISALPGGHSESSEVALIRAKIALAQHNPQKALGYLQSRAEPEALQMQADILEQQKNWDGAVAVLKNLLQPLLSGQNVAQSSPLTSTESDLVLRIGADASRAHDDATLAALGKQFAARMSGQPSAAMFQLLTGGKLSSLPAGG</sequence>
<proteinExistence type="predicted"/>
<evidence type="ECO:0000256" key="1">
    <source>
        <dbReference type="SAM" id="SignalP"/>
    </source>
</evidence>
<dbReference type="EMBL" id="BASM01000013">
    <property type="protein sequence ID" value="GAD25955.1"/>
    <property type="molecule type" value="Genomic_DNA"/>
</dbReference>
<protein>
    <submittedName>
        <fullName evidence="2">Uncharacterized protein</fullName>
    </submittedName>
</protein>
<evidence type="ECO:0000313" key="3">
    <source>
        <dbReference type="Proteomes" id="UP000018209"/>
    </source>
</evidence>
<accession>A0ABQ0IUS3</accession>
<comment type="caution">
    <text evidence="2">The sequence shown here is derived from an EMBL/GenBank/DDBJ whole genome shotgun (WGS) entry which is preliminary data.</text>
</comment>
<dbReference type="Proteomes" id="UP000018209">
    <property type="component" value="Unassembled WGS sequence"/>
</dbReference>
<name>A0ABQ0IUS3_GLUTH</name>
<gene>
    <name evidence="2" type="ORF">NBRC3257_0954</name>
</gene>
<reference evidence="2 3" key="1">
    <citation type="submission" date="2013-08" db="EMBL/GenBank/DDBJ databases">
        <title>Gluconobacter thailandicus NBRC 3257 whole genome sequence.</title>
        <authorList>
            <person name="Matsutani M."/>
            <person name="Yakushi T."/>
            <person name="Matsushita K."/>
        </authorList>
    </citation>
    <scope>NUCLEOTIDE SEQUENCE [LARGE SCALE GENOMIC DNA]</scope>
    <source>
        <strain evidence="2 3">NBRC 3257</strain>
    </source>
</reference>
<organism evidence="2 3">
    <name type="scientific">Gluconobacter thailandicus NBRC 3257</name>
    <dbReference type="NCBI Taxonomy" id="1381097"/>
    <lineage>
        <taxon>Bacteria</taxon>
        <taxon>Pseudomonadati</taxon>
        <taxon>Pseudomonadota</taxon>
        <taxon>Alphaproteobacteria</taxon>
        <taxon>Acetobacterales</taxon>
        <taxon>Acetobacteraceae</taxon>
        <taxon>Gluconobacter</taxon>
    </lineage>
</organism>
<keyword evidence="3" id="KW-1185">Reference proteome</keyword>
<keyword evidence="1" id="KW-0732">Signal</keyword>
<evidence type="ECO:0000313" key="2">
    <source>
        <dbReference type="EMBL" id="GAD25955.1"/>
    </source>
</evidence>
<feature type="chain" id="PRO_5047006231" evidence="1">
    <location>
        <begin position="23"/>
        <end position="820"/>
    </location>
</feature>